<dbReference type="Proteomes" id="UP000502533">
    <property type="component" value="Chromosome"/>
</dbReference>
<evidence type="ECO:0000256" key="4">
    <source>
        <dbReference type="ARBA" id="ARBA00022679"/>
    </source>
</evidence>
<evidence type="ECO:0000256" key="3">
    <source>
        <dbReference type="ARBA" id="ARBA00022676"/>
    </source>
</evidence>
<evidence type="ECO:0000256" key="5">
    <source>
        <dbReference type="ARBA" id="ARBA00022692"/>
    </source>
</evidence>
<protein>
    <recommendedName>
        <fullName evidence="12">Alg9-like mannosyltransferase family protein</fullName>
    </recommendedName>
</protein>
<feature type="transmembrane region" description="Helical" evidence="9">
    <location>
        <begin position="294"/>
        <end position="311"/>
    </location>
</feature>
<dbReference type="EMBL" id="CP050139">
    <property type="protein sequence ID" value="QIP34170.1"/>
    <property type="molecule type" value="Genomic_DNA"/>
</dbReference>
<keyword evidence="7 9" id="KW-1133">Transmembrane helix</keyword>
<feature type="transmembrane region" description="Helical" evidence="9">
    <location>
        <begin position="148"/>
        <end position="165"/>
    </location>
</feature>
<gene>
    <name evidence="10" type="ORF">GWK63_00450</name>
</gene>
<dbReference type="RefSeq" id="WP_157772022.1">
    <property type="nucleotide sequence ID" value="NZ_CALMTF010000052.1"/>
</dbReference>
<name>A0A858JE11_9PROT</name>
<feature type="transmembrane region" description="Helical" evidence="9">
    <location>
        <begin position="267"/>
        <end position="288"/>
    </location>
</feature>
<dbReference type="GO" id="GO:0000030">
    <property type="term" value="F:mannosyltransferase activity"/>
    <property type="evidence" value="ECO:0007669"/>
    <property type="project" value="TreeGrafter"/>
</dbReference>
<dbReference type="AlphaFoldDB" id="A0A858JE11"/>
<accession>A0A858JE11</accession>
<keyword evidence="11" id="KW-1185">Reference proteome</keyword>
<keyword evidence="5 9" id="KW-0812">Transmembrane</keyword>
<keyword evidence="8 9" id="KW-0472">Membrane</keyword>
<evidence type="ECO:0000256" key="7">
    <source>
        <dbReference type="ARBA" id="ARBA00022989"/>
    </source>
</evidence>
<organism evidence="10 11">
    <name type="scientific">Komagataeibacter rhaeticus</name>
    <dbReference type="NCBI Taxonomy" id="215221"/>
    <lineage>
        <taxon>Bacteria</taxon>
        <taxon>Pseudomonadati</taxon>
        <taxon>Pseudomonadota</taxon>
        <taxon>Alphaproteobacteria</taxon>
        <taxon>Acetobacterales</taxon>
        <taxon>Acetobacteraceae</taxon>
        <taxon>Komagataeibacter</taxon>
    </lineage>
</organism>
<evidence type="ECO:0000256" key="8">
    <source>
        <dbReference type="ARBA" id="ARBA00023136"/>
    </source>
</evidence>
<dbReference type="GeneID" id="85020610"/>
<keyword evidence="6" id="KW-0256">Endoplasmic reticulum</keyword>
<evidence type="ECO:0000256" key="9">
    <source>
        <dbReference type="SAM" id="Phobius"/>
    </source>
</evidence>
<dbReference type="KEGG" id="kre:GWK63_00450"/>
<evidence type="ECO:0000256" key="6">
    <source>
        <dbReference type="ARBA" id="ARBA00022824"/>
    </source>
</evidence>
<evidence type="ECO:0000256" key="2">
    <source>
        <dbReference type="ARBA" id="ARBA00004586"/>
    </source>
</evidence>
<evidence type="ECO:0000313" key="10">
    <source>
        <dbReference type="EMBL" id="QIP34170.1"/>
    </source>
</evidence>
<sequence length="483" mass="52968">MRSCSGTFRETVYLPLAVILFLALAIRILLVFLSPGPLRADEFFQYMEPAYHHITGHGVFTWEWRHGIRSWLLPDMIAGMLKAGHALGLGYSASFVRSVLAVGSLALVAGFVWAGWLTEGLEGAWICGMAAAFWPDMVNASFRTLGETIGGNMLVLSVLVIYIAMKRRGRAHVRAPVLFLSGLLAGCAFAFRFHLAPALLLEVALVVYLAGPRAIVPIAGGLVVPVCVLGIVDYQTLGHPFQSIYKNFQMNVNEGVALRYGSMPMAFYLFGLFHYWGAAFVPVCWLFWKGMRQQQYMASIPLFILLYFSLISHKEMSFIYAAIPIVILVASLALAGLVRSGRVMPLPLVVGGMVVLELGVFASSYADEIHRNNRIMVMQMKAAQMPDMCGMALVGRDGGWWLSGGYSHMKPGHALYLLTSGRDGDVPASQYNYVIGGDGFDIFNPDARKITCKTGVCLYHVNSQCGGTPDYTQFSRALAGMNE</sequence>
<feature type="transmembrane region" description="Helical" evidence="9">
    <location>
        <begin position="318"/>
        <end position="338"/>
    </location>
</feature>
<proteinExistence type="predicted"/>
<keyword evidence="4" id="KW-0808">Transferase</keyword>
<feature type="transmembrane region" description="Helical" evidence="9">
    <location>
        <begin position="95"/>
        <end position="116"/>
    </location>
</feature>
<feature type="transmembrane region" description="Helical" evidence="9">
    <location>
        <begin position="12"/>
        <end position="33"/>
    </location>
</feature>
<feature type="transmembrane region" description="Helical" evidence="9">
    <location>
        <begin position="177"/>
        <end position="195"/>
    </location>
</feature>
<dbReference type="GO" id="GO:0012505">
    <property type="term" value="C:endomembrane system"/>
    <property type="evidence" value="ECO:0007669"/>
    <property type="project" value="UniProtKB-SubCell"/>
</dbReference>
<reference evidence="10 11" key="1">
    <citation type="submission" date="2020-03" db="EMBL/GenBank/DDBJ databases">
        <title>Isolation of cellulose-producing strains, genome characterization and application of the synthesized cellulose films as an economical and sustainable material for piezoelectric sensor construction.</title>
        <authorList>
            <person name="Mangayil R.K."/>
        </authorList>
    </citation>
    <scope>NUCLEOTIDE SEQUENCE [LARGE SCALE GENOMIC DNA]</scope>
    <source>
        <strain evidence="10 11">ENS 9a1a</strain>
    </source>
</reference>
<feature type="transmembrane region" description="Helical" evidence="9">
    <location>
        <begin position="215"/>
        <end position="234"/>
    </location>
</feature>
<dbReference type="PANTHER" id="PTHR22760">
    <property type="entry name" value="GLYCOSYLTRANSFERASE"/>
    <property type="match status" value="1"/>
</dbReference>
<dbReference type="Pfam" id="PF03901">
    <property type="entry name" value="Glyco_transf_22"/>
    <property type="match status" value="1"/>
</dbReference>
<dbReference type="InterPro" id="IPR005599">
    <property type="entry name" value="GPI_mannosylTrfase"/>
</dbReference>
<evidence type="ECO:0000313" key="11">
    <source>
        <dbReference type="Proteomes" id="UP000502533"/>
    </source>
</evidence>
<evidence type="ECO:0008006" key="12">
    <source>
        <dbReference type="Google" id="ProtNLM"/>
    </source>
</evidence>
<comment type="subcellular location">
    <subcellularLocation>
        <location evidence="1">Endomembrane system</location>
        <topology evidence="1">Multi-pass membrane protein</topology>
    </subcellularLocation>
    <subcellularLocation>
        <location evidence="2">Endoplasmic reticulum membrane</location>
    </subcellularLocation>
</comment>
<keyword evidence="3" id="KW-0328">Glycosyltransferase</keyword>
<evidence type="ECO:0000256" key="1">
    <source>
        <dbReference type="ARBA" id="ARBA00004127"/>
    </source>
</evidence>
<feature type="transmembrane region" description="Helical" evidence="9">
    <location>
        <begin position="344"/>
        <end position="366"/>
    </location>
</feature>